<comment type="caution">
    <text evidence="2">The sequence shown here is derived from an EMBL/GenBank/DDBJ whole genome shotgun (WGS) entry which is preliminary data.</text>
</comment>
<dbReference type="SMART" id="SM00256">
    <property type="entry name" value="FBOX"/>
    <property type="match status" value="1"/>
</dbReference>
<keyword evidence="3" id="KW-1185">Reference proteome</keyword>
<dbReference type="Gene3D" id="1.20.1280.50">
    <property type="match status" value="1"/>
</dbReference>
<feature type="domain" description="F-box" evidence="1">
    <location>
        <begin position="122"/>
        <end position="169"/>
    </location>
</feature>
<sequence>MSTIHSLRDIHKWMAEENTTTLPDYPLEEIEWDDDFFYEPDAGRNLLLRESTDYPYPVYLRARMKSSGQITLWCHGPSGIKSLTQRYLPLDTQLFIPRRLSPLNEPVLLASIPTLDFPVVQTSILHTFPQEIFLNICSKLRLNDLIDLSQTCRSFLSIISHEQLLWHSKLKETQHPLGTNGKEFDVTINYFSESVKYVEDITTSPTCCRGCLDPSASNRTFVGKVGPRLLCDTCLQTQYPKSIPFYLPVPDRHTKIPDWGFYVISWYRYKRLVPGMTFHSYFTCDHLQTLVSNGKFRAPDYYAKNTGLLPFHFRPVDKNVKPVGRVEFEGGDRFAKFDKWNRKLEWEEEPSRKDEVHIMKASDWGVHFARYPGDNNQDQQYENPGAN</sequence>
<dbReference type="Proteomes" id="UP001307849">
    <property type="component" value="Unassembled WGS sequence"/>
</dbReference>
<dbReference type="Pfam" id="PF12937">
    <property type="entry name" value="F-box-like"/>
    <property type="match status" value="1"/>
</dbReference>
<reference evidence="2 3" key="1">
    <citation type="submission" date="2019-10" db="EMBL/GenBank/DDBJ databases">
        <authorList>
            <person name="Palmer J.M."/>
        </authorList>
    </citation>
    <scope>NUCLEOTIDE SEQUENCE [LARGE SCALE GENOMIC DNA]</scope>
    <source>
        <strain evidence="2 3">TWF506</strain>
    </source>
</reference>
<accession>A0AAN8NAR6</accession>
<protein>
    <recommendedName>
        <fullName evidence="1">F-box domain-containing protein</fullName>
    </recommendedName>
</protein>
<dbReference type="InterPro" id="IPR001810">
    <property type="entry name" value="F-box_dom"/>
</dbReference>
<dbReference type="AlphaFoldDB" id="A0AAN8NAR6"/>
<organism evidence="2 3">
    <name type="scientific">Arthrobotrys conoides</name>
    <dbReference type="NCBI Taxonomy" id="74498"/>
    <lineage>
        <taxon>Eukaryota</taxon>
        <taxon>Fungi</taxon>
        <taxon>Dikarya</taxon>
        <taxon>Ascomycota</taxon>
        <taxon>Pezizomycotina</taxon>
        <taxon>Orbiliomycetes</taxon>
        <taxon>Orbiliales</taxon>
        <taxon>Orbiliaceae</taxon>
        <taxon>Arthrobotrys</taxon>
    </lineage>
</organism>
<gene>
    <name evidence="2" type="ORF">TWF506_003989</name>
</gene>
<proteinExistence type="predicted"/>
<dbReference type="EMBL" id="JAVHJM010000013">
    <property type="protein sequence ID" value="KAK6499361.1"/>
    <property type="molecule type" value="Genomic_DNA"/>
</dbReference>
<evidence type="ECO:0000313" key="3">
    <source>
        <dbReference type="Proteomes" id="UP001307849"/>
    </source>
</evidence>
<evidence type="ECO:0000313" key="2">
    <source>
        <dbReference type="EMBL" id="KAK6499361.1"/>
    </source>
</evidence>
<evidence type="ECO:0000259" key="1">
    <source>
        <dbReference type="PROSITE" id="PS50181"/>
    </source>
</evidence>
<name>A0AAN8NAR6_9PEZI</name>
<dbReference type="PROSITE" id="PS50181">
    <property type="entry name" value="FBOX"/>
    <property type="match status" value="1"/>
</dbReference>
<dbReference type="SUPFAM" id="SSF81383">
    <property type="entry name" value="F-box domain"/>
    <property type="match status" value="1"/>
</dbReference>
<dbReference type="InterPro" id="IPR036047">
    <property type="entry name" value="F-box-like_dom_sf"/>
</dbReference>